<dbReference type="PANTHER" id="PTHR32114:SF2">
    <property type="entry name" value="ABC TRANSPORTER ABCH.3"/>
    <property type="match status" value="1"/>
</dbReference>
<dbReference type="InterPro" id="IPR003395">
    <property type="entry name" value="RecF/RecN/SMC_N"/>
</dbReference>
<evidence type="ECO:0000256" key="1">
    <source>
        <dbReference type="ARBA" id="ARBA00006930"/>
    </source>
</evidence>
<comment type="subunit">
    <text evidence="2">Heterodimer of SbcC and SbcD.</text>
</comment>
<gene>
    <name evidence="6" type="ORF">JD81_04448</name>
</gene>
<name>A0A562WKS5_9ACTN</name>
<dbReference type="RefSeq" id="WP_186499999.1">
    <property type="nucleotide sequence ID" value="NZ_AP023438.1"/>
</dbReference>
<dbReference type="Pfam" id="PF02463">
    <property type="entry name" value="SMC_N"/>
    <property type="match status" value="1"/>
</dbReference>
<evidence type="ECO:0000313" key="6">
    <source>
        <dbReference type="EMBL" id="TWJ30899.1"/>
    </source>
</evidence>
<feature type="region of interest" description="Disordered" evidence="4">
    <location>
        <begin position="47"/>
        <end position="69"/>
    </location>
</feature>
<evidence type="ECO:0000256" key="4">
    <source>
        <dbReference type="SAM" id="MobiDB-lite"/>
    </source>
</evidence>
<comment type="caution">
    <text evidence="6">The sequence shown here is derived from an EMBL/GenBank/DDBJ whole genome shotgun (WGS) entry which is preliminary data.</text>
</comment>
<dbReference type="Gene3D" id="3.40.50.300">
    <property type="entry name" value="P-loop containing nucleotide triphosphate hydrolases"/>
    <property type="match status" value="2"/>
</dbReference>
<sequence length="823" mass="89730">MSDPAVHDPDIVGQLVLDQLADAALPETAENLIVAALLGESYLADQLGGAAPPQRPRPTPTDPDDSGPVGTYLADIEVTGFRGIGTTATLNLTARPGLTIVTGRNGSGKSSFAEAAEFALTGDNKRWSERSTVWKKGWRNLHTEGGSCIRVRLNVDGHRKPATVECRWTAGADLGDHTDSLQFLGEQRTSVAELGWSRHLELYRPFLSYSELGGLINGKPSEMHDSLDGILGLKRVAEIEKLLKAARKDTDQRRRRAAEELPALRALLTEHPDPRARRAEEALAGRTADLDTLDEVATSGAPDDDATVVPLRQLAVLDLPNRDDLAARADRLRAALRHVGELAGTPAEQARALAGLLRAALAHHDNHPDQPCPVCGGRTLDEAWAVQARTQVRELTLRAEQLDAAHRAGHEARHALRQAVPSRPPVLTVDPGPDGIDLTELRKAWQRWHDLTADTDPAMLVELAPTTFDDLAAALAPVRAAAREALQRRRQDWQPVADRIRAWIDIERASRQAAIVLPDLRKAIEALKTIGATIRAERLRPIAAEATAIWNTLRQDSNVELDAIRLAGSGPARRVDLDVRVDGVPDAALSVMSQGELHSLALALFLPRATTAESPFRFLVIDDPVQSMDPAKVHGLAQVLHRVAATRQVVVFTHDDRLPAALRHLRLDARILTVSRRDHSQVTVDTGKDPAERYLKDAQGIADDEDMSEQTRITVACNLIRDALEYVCHERIRIAGLRAGTPFADIEDTIAEAQSDGLRPLLALALLGDHRRTDEVDVELRKVDSAAVRLVREVNRGAHGNAVPNLHTLVADGRRVAGRLSRP</sequence>
<evidence type="ECO:0000256" key="2">
    <source>
        <dbReference type="ARBA" id="ARBA00011322"/>
    </source>
</evidence>
<evidence type="ECO:0000259" key="5">
    <source>
        <dbReference type="Pfam" id="PF02463"/>
    </source>
</evidence>
<dbReference type="EMBL" id="VLLP01000001">
    <property type="protein sequence ID" value="TWJ30899.1"/>
    <property type="molecule type" value="Genomic_DNA"/>
</dbReference>
<comment type="similarity">
    <text evidence="1">Belongs to the SMC family. SbcC subfamily.</text>
</comment>
<dbReference type="InterPro" id="IPR027417">
    <property type="entry name" value="P-loop_NTPase"/>
</dbReference>
<feature type="domain" description="RecF/RecN/SMC N-terminal" evidence="5">
    <location>
        <begin position="72"/>
        <end position="658"/>
    </location>
</feature>
<dbReference type="Proteomes" id="UP000319728">
    <property type="component" value="Unassembled WGS sequence"/>
</dbReference>
<dbReference type="SUPFAM" id="SSF52540">
    <property type="entry name" value="P-loop containing nucleoside triphosphate hydrolases"/>
    <property type="match status" value="1"/>
</dbReference>
<protein>
    <recommendedName>
        <fullName evidence="3">Nuclease SbcCD subunit C</fullName>
    </recommendedName>
</protein>
<evidence type="ECO:0000256" key="3">
    <source>
        <dbReference type="ARBA" id="ARBA00013368"/>
    </source>
</evidence>
<dbReference type="AlphaFoldDB" id="A0A562WKS5"/>
<dbReference type="PANTHER" id="PTHR32114">
    <property type="entry name" value="ABC TRANSPORTER ABCH.3"/>
    <property type="match status" value="1"/>
</dbReference>
<accession>A0A562WKS5</accession>
<keyword evidence="7" id="KW-1185">Reference proteome</keyword>
<evidence type="ECO:0000313" key="7">
    <source>
        <dbReference type="Proteomes" id="UP000319728"/>
    </source>
</evidence>
<proteinExistence type="inferred from homology"/>
<organism evidence="6 7">
    <name type="scientific">Micromonospora sagamiensis</name>
    <dbReference type="NCBI Taxonomy" id="47875"/>
    <lineage>
        <taxon>Bacteria</taxon>
        <taxon>Bacillati</taxon>
        <taxon>Actinomycetota</taxon>
        <taxon>Actinomycetes</taxon>
        <taxon>Micromonosporales</taxon>
        <taxon>Micromonosporaceae</taxon>
        <taxon>Micromonospora</taxon>
    </lineage>
</organism>
<reference evidence="6 7" key="1">
    <citation type="submission" date="2019-07" db="EMBL/GenBank/DDBJ databases">
        <title>R&amp;d 2014.</title>
        <authorList>
            <person name="Klenk H.-P."/>
        </authorList>
    </citation>
    <scope>NUCLEOTIDE SEQUENCE [LARGE SCALE GENOMIC DNA]</scope>
    <source>
        <strain evidence="6 7">DSM 43912</strain>
    </source>
</reference>